<keyword evidence="3" id="KW-1185">Reference proteome</keyword>
<evidence type="ECO:0000256" key="1">
    <source>
        <dbReference type="SAM" id="MobiDB-lite"/>
    </source>
</evidence>
<name>A0ABY7WQR8_9LACO</name>
<dbReference type="EMBL" id="CP117884">
    <property type="protein sequence ID" value="WDF82533.1"/>
    <property type="molecule type" value="Genomic_DNA"/>
</dbReference>
<proteinExistence type="predicted"/>
<evidence type="ECO:0008006" key="4">
    <source>
        <dbReference type="Google" id="ProtNLM"/>
    </source>
</evidence>
<gene>
    <name evidence="2" type="ORF">PQ472_11665</name>
</gene>
<protein>
    <recommendedName>
        <fullName evidence="4">Secreted protein</fullName>
    </recommendedName>
</protein>
<dbReference type="Proteomes" id="UP001220377">
    <property type="component" value="Chromosome"/>
</dbReference>
<evidence type="ECO:0000313" key="2">
    <source>
        <dbReference type="EMBL" id="WDF82533.1"/>
    </source>
</evidence>
<dbReference type="RefSeq" id="WP_274260056.1">
    <property type="nucleotide sequence ID" value="NZ_CP117884.1"/>
</dbReference>
<feature type="region of interest" description="Disordered" evidence="1">
    <location>
        <begin position="49"/>
        <end position="86"/>
    </location>
</feature>
<evidence type="ECO:0000313" key="3">
    <source>
        <dbReference type="Proteomes" id="UP001220377"/>
    </source>
</evidence>
<organism evidence="2 3">
    <name type="scientific">Lacticaseibacillus pabuli</name>
    <dbReference type="NCBI Taxonomy" id="3025672"/>
    <lineage>
        <taxon>Bacteria</taxon>
        <taxon>Bacillati</taxon>
        <taxon>Bacillota</taxon>
        <taxon>Bacilli</taxon>
        <taxon>Lactobacillales</taxon>
        <taxon>Lactobacillaceae</taxon>
        <taxon>Lacticaseibacillus</taxon>
    </lineage>
</organism>
<sequence length="86" mass="9508">MINNGRGVACVFLLGMALAIGTGVNGRTVTAVSRSSRVGVVKKTANHRLNGRKGCHKDGRKLRRLPMPHDIRRQPLQPASRYHMHK</sequence>
<accession>A0ABY7WQR8</accession>
<reference evidence="2 3" key="1">
    <citation type="submission" date="2023-02" db="EMBL/GenBank/DDBJ databases">
        <title>Genome sequence of Lacticaseibacillus sp. KACC 23028.</title>
        <authorList>
            <person name="Kim S."/>
            <person name="Heo J."/>
            <person name="Kwon S.-W."/>
        </authorList>
    </citation>
    <scope>NUCLEOTIDE SEQUENCE [LARGE SCALE GENOMIC DNA]</scope>
    <source>
        <strain evidence="2 3">KACC 23028</strain>
    </source>
</reference>
<feature type="compositionally biased region" description="Basic residues" evidence="1">
    <location>
        <begin position="49"/>
        <end position="66"/>
    </location>
</feature>